<dbReference type="InterPro" id="IPR036645">
    <property type="entry name" value="Elafin-like_sf"/>
</dbReference>
<keyword evidence="2" id="KW-0929">Antimicrobial</keyword>
<evidence type="ECO:0000256" key="5">
    <source>
        <dbReference type="ARBA" id="ARBA00035122"/>
    </source>
</evidence>
<evidence type="ECO:0000259" key="7">
    <source>
        <dbReference type="PROSITE" id="PS51390"/>
    </source>
</evidence>
<keyword evidence="4" id="KW-1015">Disulfide bond</keyword>
<evidence type="ECO:0000256" key="4">
    <source>
        <dbReference type="ARBA" id="ARBA00023157"/>
    </source>
</evidence>
<organism evidence="8">
    <name type="scientific">Bothrops atrox</name>
    <name type="common">Barba amarilla</name>
    <name type="synonym">Fer-de-lance</name>
    <dbReference type="NCBI Taxonomy" id="8725"/>
    <lineage>
        <taxon>Eukaryota</taxon>
        <taxon>Metazoa</taxon>
        <taxon>Chordata</taxon>
        <taxon>Craniata</taxon>
        <taxon>Vertebrata</taxon>
        <taxon>Euteleostomi</taxon>
        <taxon>Lepidosauria</taxon>
        <taxon>Squamata</taxon>
        <taxon>Bifurcata</taxon>
        <taxon>Unidentata</taxon>
        <taxon>Episquamata</taxon>
        <taxon>Toxicofera</taxon>
        <taxon>Serpentes</taxon>
        <taxon>Colubroidea</taxon>
        <taxon>Viperidae</taxon>
        <taxon>Crotalinae</taxon>
        <taxon>Bothrops</taxon>
    </lineage>
</organism>
<dbReference type="GO" id="GO:0030414">
    <property type="term" value="F:peptidase inhibitor activity"/>
    <property type="evidence" value="ECO:0007669"/>
    <property type="project" value="InterPro"/>
</dbReference>
<sequence length="75" mass="7932">MKTILCFLLGAILLGMLGPMASAEEKKPGSCPNVDMPIPPLGVCRNTCKTDSNCADKMKCCKNGCGYMSCSNPMP</sequence>
<feature type="signal peptide" evidence="6">
    <location>
        <begin position="1"/>
        <end position="23"/>
    </location>
</feature>
<dbReference type="EMBL" id="GEDR01000152">
    <property type="protein sequence ID" value="JAV01810.1"/>
    <property type="molecule type" value="mRNA"/>
</dbReference>
<proteinExistence type="evidence at transcript level"/>
<dbReference type="GO" id="GO:0042742">
    <property type="term" value="P:defense response to bacterium"/>
    <property type="evidence" value="ECO:0007669"/>
    <property type="project" value="UniProtKB-KW"/>
</dbReference>
<dbReference type="Gene3D" id="4.10.75.10">
    <property type="entry name" value="Elafin-like"/>
    <property type="match status" value="1"/>
</dbReference>
<dbReference type="AlphaFoldDB" id="A0A1L8D652"/>
<dbReference type="SMART" id="SM00217">
    <property type="entry name" value="WAP"/>
    <property type="match status" value="1"/>
</dbReference>
<keyword evidence="6" id="KW-0732">Signal</keyword>
<dbReference type="FunFam" id="4.10.75.10:FF:000001">
    <property type="entry name" value="Anosmin 1"/>
    <property type="match status" value="1"/>
</dbReference>
<feature type="chain" id="PRO_5009875464" evidence="6">
    <location>
        <begin position="24"/>
        <end position="75"/>
    </location>
</feature>
<evidence type="ECO:0000256" key="2">
    <source>
        <dbReference type="ARBA" id="ARBA00022529"/>
    </source>
</evidence>
<comment type="function">
    <text evidence="1">Damages membranes of susceptible bacteria. Has no hemolytic activity. Not toxic to mice. Does not inhibit the proteinases elastase and cathepsin G.</text>
</comment>
<keyword evidence="3" id="KW-0044">Antibiotic</keyword>
<dbReference type="GO" id="GO:0005576">
    <property type="term" value="C:extracellular region"/>
    <property type="evidence" value="ECO:0007669"/>
    <property type="project" value="InterPro"/>
</dbReference>
<feature type="domain" description="WAP" evidence="7">
    <location>
        <begin position="24"/>
        <end position="74"/>
    </location>
</feature>
<dbReference type="PROSITE" id="PS51390">
    <property type="entry name" value="WAP"/>
    <property type="match status" value="1"/>
</dbReference>
<comment type="similarity">
    <text evidence="5">Belongs to the venom waprin family.</text>
</comment>
<dbReference type="Pfam" id="PF00095">
    <property type="entry name" value="WAP"/>
    <property type="match status" value="1"/>
</dbReference>
<accession>A0A1L8D652</accession>
<name>A0A1L8D652_BOTAT</name>
<evidence type="ECO:0000313" key="8">
    <source>
        <dbReference type="EMBL" id="JAV01810.1"/>
    </source>
</evidence>
<protein>
    <submittedName>
        <fullName evidence="8">BATXWAP1</fullName>
    </submittedName>
</protein>
<evidence type="ECO:0000256" key="1">
    <source>
        <dbReference type="ARBA" id="ARBA00002473"/>
    </source>
</evidence>
<dbReference type="InterPro" id="IPR008197">
    <property type="entry name" value="WAP_dom"/>
</dbReference>
<evidence type="ECO:0000256" key="6">
    <source>
        <dbReference type="SAM" id="SignalP"/>
    </source>
</evidence>
<reference evidence="8" key="1">
    <citation type="submission" date="2015-11" db="EMBL/GenBank/DDBJ databases">
        <title>Transcriptomic analysis of venom glands from five Bothrops atrox snakes.</title>
        <authorList>
            <person name="Amazonas D.R."/>
            <person name="Nishiyama M.Y.Jr."/>
            <person name="Gibbs H.L."/>
            <person name="Rokyta D.R."/>
            <person name="Junqueira-de-Azevedo I.L."/>
            <person name="Moura-da-Silva A.M."/>
        </authorList>
    </citation>
    <scope>NUCLEOTIDE SEQUENCE</scope>
    <source>
        <strain evidence="8">Tapajos National Forest</strain>
        <tissue evidence="8">Venom gland</tissue>
    </source>
</reference>
<dbReference type="SUPFAM" id="SSF57256">
    <property type="entry name" value="Elafin-like"/>
    <property type="match status" value="1"/>
</dbReference>
<evidence type="ECO:0000256" key="3">
    <source>
        <dbReference type="ARBA" id="ARBA00023022"/>
    </source>
</evidence>